<dbReference type="GO" id="GO:0016787">
    <property type="term" value="F:hydrolase activity"/>
    <property type="evidence" value="ECO:0007669"/>
    <property type="project" value="UniProtKB-KW"/>
</dbReference>
<proteinExistence type="predicted"/>
<evidence type="ECO:0000313" key="2">
    <source>
        <dbReference type="EMBL" id="MBB6733989.1"/>
    </source>
</evidence>
<evidence type="ECO:0000259" key="1">
    <source>
        <dbReference type="Pfam" id="PF00561"/>
    </source>
</evidence>
<reference evidence="2 3" key="1">
    <citation type="submission" date="2020-08" db="EMBL/GenBank/DDBJ databases">
        <title>Cohnella phylogeny.</title>
        <authorList>
            <person name="Dunlap C."/>
        </authorList>
    </citation>
    <scope>NUCLEOTIDE SEQUENCE [LARGE SCALE GENOMIC DNA]</scope>
    <source>
        <strain evidence="2 3">CBP 2801</strain>
    </source>
</reference>
<dbReference type="Proteomes" id="UP000564644">
    <property type="component" value="Unassembled WGS sequence"/>
</dbReference>
<name>A0A7X0VX77_9BACL</name>
<dbReference type="SUPFAM" id="SSF53474">
    <property type="entry name" value="alpha/beta-Hydrolases"/>
    <property type="match status" value="1"/>
</dbReference>
<feature type="domain" description="AB hydrolase-1" evidence="1">
    <location>
        <begin position="36"/>
        <end position="259"/>
    </location>
</feature>
<dbReference type="InterPro" id="IPR000073">
    <property type="entry name" value="AB_hydrolase_1"/>
</dbReference>
<dbReference type="Gene3D" id="3.40.50.1820">
    <property type="entry name" value="alpha/beta hydrolase"/>
    <property type="match status" value="1"/>
</dbReference>
<dbReference type="PRINTS" id="PR00111">
    <property type="entry name" value="ABHYDROLASE"/>
</dbReference>
<dbReference type="PANTHER" id="PTHR43433">
    <property type="entry name" value="HYDROLASE, ALPHA/BETA FOLD FAMILY PROTEIN"/>
    <property type="match status" value="1"/>
</dbReference>
<dbReference type="InterPro" id="IPR050471">
    <property type="entry name" value="AB_hydrolase"/>
</dbReference>
<keyword evidence="3" id="KW-1185">Reference proteome</keyword>
<dbReference type="Pfam" id="PF00561">
    <property type="entry name" value="Abhydrolase_1"/>
    <property type="match status" value="1"/>
</dbReference>
<accession>A0A7X0VX77</accession>
<comment type="caution">
    <text evidence="2">The sequence shown here is derived from an EMBL/GenBank/DDBJ whole genome shotgun (WGS) entry which is preliminary data.</text>
</comment>
<keyword evidence="2" id="KW-0378">Hydrolase</keyword>
<protein>
    <submittedName>
        <fullName evidence="2">Alpha/beta fold hydrolase</fullName>
    </submittedName>
</protein>
<dbReference type="PANTHER" id="PTHR43433:SF5">
    <property type="entry name" value="AB HYDROLASE-1 DOMAIN-CONTAINING PROTEIN"/>
    <property type="match status" value="1"/>
</dbReference>
<dbReference type="RefSeq" id="WP_185131635.1">
    <property type="nucleotide sequence ID" value="NZ_JACJVO010000031.1"/>
</dbReference>
<sequence>MTNATIETSAKSGLQYMTTGDGFRMAYRVDGPVNGPVLVLANSIATTMHMWDGQIAELTKHFRVIRYDYRGHGASDTPAGPYSIDRMGRDAIELLDRLNIDRVHFLGLSFGGAVAQWLGIHAPERIDRLVLSNTSSYLGPADSWNGLIASLRKDGDLTPFADMFVGNWFPPQLLKTENPLVASFRSMVLATRPEGLAGLFAAIRDMDLRRTVTLIGSPTLVIAGRYDTVTLPSHGEMLAASVPNSKLITLPAVHLSNIERSDEFLGAVLEFLLAN</sequence>
<organism evidence="2 3">
    <name type="scientific">Cohnella zeiphila</name>
    <dbReference type="NCBI Taxonomy" id="2761120"/>
    <lineage>
        <taxon>Bacteria</taxon>
        <taxon>Bacillati</taxon>
        <taxon>Bacillota</taxon>
        <taxon>Bacilli</taxon>
        <taxon>Bacillales</taxon>
        <taxon>Paenibacillaceae</taxon>
        <taxon>Cohnella</taxon>
    </lineage>
</organism>
<evidence type="ECO:0000313" key="3">
    <source>
        <dbReference type="Proteomes" id="UP000564644"/>
    </source>
</evidence>
<gene>
    <name evidence="2" type="ORF">H7C18_23995</name>
</gene>
<dbReference type="InterPro" id="IPR029058">
    <property type="entry name" value="AB_hydrolase_fold"/>
</dbReference>
<dbReference type="EMBL" id="JACJVO010000031">
    <property type="protein sequence ID" value="MBB6733989.1"/>
    <property type="molecule type" value="Genomic_DNA"/>
</dbReference>
<dbReference type="AlphaFoldDB" id="A0A7X0VX77"/>